<accession>A0ABN7WL22</accession>
<proteinExistence type="predicted"/>
<feature type="non-terminal residue" evidence="1">
    <location>
        <position position="1"/>
    </location>
</feature>
<dbReference type="Proteomes" id="UP000789901">
    <property type="component" value="Unassembled WGS sequence"/>
</dbReference>
<dbReference type="EMBL" id="CAJVQB010049473">
    <property type="protein sequence ID" value="CAG8834493.1"/>
    <property type="molecule type" value="Genomic_DNA"/>
</dbReference>
<evidence type="ECO:0000313" key="1">
    <source>
        <dbReference type="EMBL" id="CAG8834493.1"/>
    </source>
</evidence>
<protein>
    <submittedName>
        <fullName evidence="1">38622_t:CDS:1</fullName>
    </submittedName>
</protein>
<evidence type="ECO:0000313" key="2">
    <source>
        <dbReference type="Proteomes" id="UP000789901"/>
    </source>
</evidence>
<reference evidence="1 2" key="1">
    <citation type="submission" date="2021-06" db="EMBL/GenBank/DDBJ databases">
        <authorList>
            <person name="Kallberg Y."/>
            <person name="Tangrot J."/>
            <person name="Rosling A."/>
        </authorList>
    </citation>
    <scope>NUCLEOTIDE SEQUENCE [LARGE SCALE GENOMIC DNA]</scope>
    <source>
        <strain evidence="1 2">120-4 pot B 10/14</strain>
    </source>
</reference>
<sequence length="97" mass="11179">LLDTFDNKAGLSCSITVNIALEITCILSNLKENNNQLHEDEILDENEILDKNKILDGNEILDENEILDNEMLDNEILNNDKEIMQQFQSIKKFSEIQ</sequence>
<organism evidence="1 2">
    <name type="scientific">Gigaspora margarita</name>
    <dbReference type="NCBI Taxonomy" id="4874"/>
    <lineage>
        <taxon>Eukaryota</taxon>
        <taxon>Fungi</taxon>
        <taxon>Fungi incertae sedis</taxon>
        <taxon>Mucoromycota</taxon>
        <taxon>Glomeromycotina</taxon>
        <taxon>Glomeromycetes</taxon>
        <taxon>Diversisporales</taxon>
        <taxon>Gigasporaceae</taxon>
        <taxon>Gigaspora</taxon>
    </lineage>
</organism>
<comment type="caution">
    <text evidence="1">The sequence shown here is derived from an EMBL/GenBank/DDBJ whole genome shotgun (WGS) entry which is preliminary data.</text>
</comment>
<gene>
    <name evidence="1" type="ORF">GMARGA_LOCUS32086</name>
</gene>
<name>A0ABN7WL22_GIGMA</name>
<keyword evidence="2" id="KW-1185">Reference proteome</keyword>